<dbReference type="GO" id="GO:0005737">
    <property type="term" value="C:cytoplasm"/>
    <property type="evidence" value="ECO:0000318"/>
    <property type="project" value="GO_Central"/>
</dbReference>
<evidence type="ECO:0000313" key="14">
    <source>
        <dbReference type="Proteomes" id="UP000001542"/>
    </source>
</evidence>
<evidence type="ECO:0000313" key="13">
    <source>
        <dbReference type="EMBL" id="EAX90269.1"/>
    </source>
</evidence>
<dbReference type="SUPFAM" id="SSF53383">
    <property type="entry name" value="PLP-dependent transferases"/>
    <property type="match status" value="1"/>
</dbReference>
<dbReference type="AlphaFoldDB" id="A2FXW5"/>
<evidence type="ECO:0000256" key="4">
    <source>
        <dbReference type="ARBA" id="ARBA00013030"/>
    </source>
</evidence>
<dbReference type="PANTHER" id="PTHR43247">
    <property type="entry name" value="PHOSPHOSERINE AMINOTRANSFERASE"/>
    <property type="match status" value="1"/>
</dbReference>
<dbReference type="GO" id="GO:0006564">
    <property type="term" value="P:L-serine biosynthetic process"/>
    <property type="evidence" value="ECO:0000318"/>
    <property type="project" value="GO_Central"/>
</dbReference>
<organism evidence="13 14">
    <name type="scientific">Trichomonas vaginalis (strain ATCC PRA-98 / G3)</name>
    <dbReference type="NCBI Taxonomy" id="412133"/>
    <lineage>
        <taxon>Eukaryota</taxon>
        <taxon>Metamonada</taxon>
        <taxon>Parabasalia</taxon>
        <taxon>Trichomonadida</taxon>
        <taxon>Trichomonadidae</taxon>
        <taxon>Trichomonas</taxon>
    </lineage>
</organism>
<evidence type="ECO:0000256" key="7">
    <source>
        <dbReference type="ARBA" id="ARBA00022679"/>
    </source>
</evidence>
<dbReference type="InterPro" id="IPR015421">
    <property type="entry name" value="PyrdxlP-dep_Trfase_major"/>
</dbReference>
<reference evidence="13" key="2">
    <citation type="journal article" date="2007" name="Science">
        <title>Draft genome sequence of the sexually transmitted pathogen Trichomonas vaginalis.</title>
        <authorList>
            <person name="Carlton J.M."/>
            <person name="Hirt R.P."/>
            <person name="Silva J.C."/>
            <person name="Delcher A.L."/>
            <person name="Schatz M."/>
            <person name="Zhao Q."/>
            <person name="Wortman J.R."/>
            <person name="Bidwell S.L."/>
            <person name="Alsmark U.C.M."/>
            <person name="Besteiro S."/>
            <person name="Sicheritz-Ponten T."/>
            <person name="Noel C.J."/>
            <person name="Dacks J.B."/>
            <person name="Foster P.G."/>
            <person name="Simillion C."/>
            <person name="Van de Peer Y."/>
            <person name="Miranda-Saavedra D."/>
            <person name="Barton G.J."/>
            <person name="Westrop G.D."/>
            <person name="Mueller S."/>
            <person name="Dessi D."/>
            <person name="Fiori P.L."/>
            <person name="Ren Q."/>
            <person name="Paulsen I."/>
            <person name="Zhang H."/>
            <person name="Bastida-Corcuera F.D."/>
            <person name="Simoes-Barbosa A."/>
            <person name="Brown M.T."/>
            <person name="Hayes R.D."/>
            <person name="Mukherjee M."/>
            <person name="Okumura C.Y."/>
            <person name="Schneider R."/>
            <person name="Smith A.J."/>
            <person name="Vanacova S."/>
            <person name="Villalvazo M."/>
            <person name="Haas B.J."/>
            <person name="Pertea M."/>
            <person name="Feldblyum T.V."/>
            <person name="Utterback T.R."/>
            <person name="Shu C.L."/>
            <person name="Osoegawa K."/>
            <person name="de Jong P.J."/>
            <person name="Hrdy I."/>
            <person name="Horvathova L."/>
            <person name="Zubacova Z."/>
            <person name="Dolezal P."/>
            <person name="Malik S.B."/>
            <person name="Logsdon J.M. Jr."/>
            <person name="Henze K."/>
            <person name="Gupta A."/>
            <person name="Wang C.C."/>
            <person name="Dunne R.L."/>
            <person name="Upcroft J.A."/>
            <person name="Upcroft P."/>
            <person name="White O."/>
            <person name="Salzberg S.L."/>
            <person name="Tang P."/>
            <person name="Chiu C.-H."/>
            <person name="Lee Y.-S."/>
            <person name="Embley T.M."/>
            <person name="Coombs G.H."/>
            <person name="Mottram J.C."/>
            <person name="Tachezy J."/>
            <person name="Fraser-Liggett C.M."/>
            <person name="Johnson P.J."/>
        </authorList>
    </citation>
    <scope>NUCLEOTIDE SEQUENCE [LARGE SCALE GENOMIC DNA]</scope>
    <source>
        <strain evidence="13">G3</strain>
    </source>
</reference>
<dbReference type="InterPro" id="IPR015424">
    <property type="entry name" value="PyrdxlP-dep_Trfase"/>
</dbReference>
<dbReference type="HAMAP" id="MF_00160">
    <property type="entry name" value="SerC_aminotrans_5"/>
    <property type="match status" value="1"/>
</dbReference>
<name>A2FXW5_TRIV3</name>
<dbReference type="FunFam" id="3.90.1150.10:FF:000291">
    <property type="entry name" value="Aminotransferase, class V family protein"/>
    <property type="match status" value="1"/>
</dbReference>
<dbReference type="Pfam" id="PF00266">
    <property type="entry name" value="Aminotran_5"/>
    <property type="match status" value="1"/>
</dbReference>
<keyword evidence="6" id="KW-0028">Amino-acid biosynthesis</keyword>
<accession>A2FXW5</accession>
<dbReference type="InterPro" id="IPR022278">
    <property type="entry name" value="Pser_aminoTfrase"/>
</dbReference>
<dbReference type="STRING" id="5722.A2FXW5"/>
<evidence type="ECO:0000259" key="12">
    <source>
        <dbReference type="Pfam" id="PF00266"/>
    </source>
</evidence>
<dbReference type="GO" id="GO:0004648">
    <property type="term" value="F:O-phospho-L-serine:2-oxoglutarate aminotransferase activity"/>
    <property type="evidence" value="ECO:0000318"/>
    <property type="project" value="GO_Central"/>
</dbReference>
<evidence type="ECO:0000256" key="1">
    <source>
        <dbReference type="ARBA" id="ARBA00001933"/>
    </source>
</evidence>
<dbReference type="NCBIfam" id="NF003764">
    <property type="entry name" value="PRK05355.1"/>
    <property type="match status" value="1"/>
</dbReference>
<dbReference type="VEuPathDB" id="TrichDB:TVAGG3_0849420"/>
<comment type="similarity">
    <text evidence="3">Belongs to the class-V pyridoxal-phosphate-dependent aminotransferase family. SerC subfamily.</text>
</comment>
<dbReference type="PIRSF" id="PIRSF000525">
    <property type="entry name" value="SerC"/>
    <property type="match status" value="1"/>
</dbReference>
<dbReference type="Gene3D" id="3.90.1150.10">
    <property type="entry name" value="Aspartate Aminotransferase, domain 1"/>
    <property type="match status" value="1"/>
</dbReference>
<keyword evidence="8" id="KW-0663">Pyridoxal phosphate</keyword>
<dbReference type="Proteomes" id="UP000001542">
    <property type="component" value="Unassembled WGS sequence"/>
</dbReference>
<dbReference type="FunCoup" id="A2FXW5">
    <property type="interactions" value="405"/>
</dbReference>
<dbReference type="InterPro" id="IPR020578">
    <property type="entry name" value="Aminotrans_V_PyrdxlP_BS"/>
</dbReference>
<dbReference type="OrthoDB" id="1703350at2759"/>
<dbReference type="InterPro" id="IPR015422">
    <property type="entry name" value="PyrdxlP-dep_Trfase_small"/>
</dbReference>
<sequence>MSAQRAYNFSAGPAAVPLECLERAAAEMTNWRNSGMSVIEVSHRGKHWMEEQKEATERLRTLLQVPENFNILFVAGGASLQFSAIPFNFIGEHKAVDYLCTGTWSKKAFDECKRLAFPGVTVNSVAGNPPANPVEVPARDTWKLSEDAAYFYYCDNETIQGIEFQQFPDVPAPLIIDMSSNFLSRPITQWEKVGCIFACAQKNFGLAGMSVVIIRKDMLERPVKPFCPITMDYRIQVKNDCMYNTPPTFAIYFANHIFKWIEEKGGLAAMDALNKEKAKKVYEAIDSNPNFVNRIKPEWRSRMNMPFFRPDGYENKDLDADAKFVNFCTQRKLLTLKGHVSVGGFRASCYNACPMEAVNALVQAMKEWPGF</sequence>
<dbReference type="OMA" id="TEAWSAK"/>
<dbReference type="EMBL" id="DS114122">
    <property type="protein sequence ID" value="EAX90269.1"/>
    <property type="molecule type" value="Genomic_DNA"/>
</dbReference>
<gene>
    <name evidence="13" type="ORF">TVAG_099570</name>
</gene>
<comment type="pathway">
    <text evidence="2">Amino-acid biosynthesis; L-serine biosynthesis; L-serine from 3-phospho-D-glycerate: step 2/3.</text>
</comment>
<keyword evidence="9" id="KW-0718">Serine biosynthesis</keyword>
<evidence type="ECO:0000256" key="8">
    <source>
        <dbReference type="ARBA" id="ARBA00022898"/>
    </source>
</evidence>
<comment type="catalytic activity">
    <reaction evidence="10">
        <text>O-phospho-L-serine + 2-oxoglutarate = 3-phosphooxypyruvate + L-glutamate</text>
        <dbReference type="Rhea" id="RHEA:14329"/>
        <dbReference type="ChEBI" id="CHEBI:16810"/>
        <dbReference type="ChEBI" id="CHEBI:18110"/>
        <dbReference type="ChEBI" id="CHEBI:29985"/>
        <dbReference type="ChEBI" id="CHEBI:57524"/>
        <dbReference type="EC" id="2.6.1.52"/>
    </reaction>
</comment>
<dbReference type="eggNOG" id="KOG2790">
    <property type="taxonomic scope" value="Eukaryota"/>
</dbReference>
<dbReference type="SMR" id="A2FXW5"/>
<dbReference type="Gene3D" id="3.40.640.10">
    <property type="entry name" value="Type I PLP-dependent aspartate aminotransferase-like (Major domain)"/>
    <property type="match status" value="1"/>
</dbReference>
<evidence type="ECO:0000256" key="10">
    <source>
        <dbReference type="ARBA" id="ARBA00049007"/>
    </source>
</evidence>
<dbReference type="PANTHER" id="PTHR43247:SF1">
    <property type="entry name" value="PHOSPHOSERINE AMINOTRANSFERASE"/>
    <property type="match status" value="1"/>
</dbReference>
<dbReference type="VEuPathDB" id="TrichDB:TVAG_099570"/>
<protein>
    <recommendedName>
        <fullName evidence="4">phosphoserine transaminase</fullName>
        <ecNumber evidence="4">2.6.1.52</ecNumber>
    </recommendedName>
</protein>
<dbReference type="InterPro" id="IPR000192">
    <property type="entry name" value="Aminotrans_V_dom"/>
</dbReference>
<keyword evidence="14" id="KW-1185">Reference proteome</keyword>
<evidence type="ECO:0000256" key="6">
    <source>
        <dbReference type="ARBA" id="ARBA00022605"/>
    </source>
</evidence>
<dbReference type="UniPathway" id="UPA00135">
    <property type="reaction ID" value="UER00197"/>
</dbReference>
<dbReference type="BioCyc" id="MetaCyc:MONOMER-20570"/>
<dbReference type="PROSITE" id="PS00595">
    <property type="entry name" value="AA_TRANSFER_CLASS_5"/>
    <property type="match status" value="1"/>
</dbReference>
<evidence type="ECO:0000256" key="2">
    <source>
        <dbReference type="ARBA" id="ARBA00005099"/>
    </source>
</evidence>
<evidence type="ECO:0000256" key="11">
    <source>
        <dbReference type="RuleBase" id="RU004504"/>
    </source>
</evidence>
<evidence type="ECO:0000256" key="9">
    <source>
        <dbReference type="ARBA" id="ARBA00023299"/>
    </source>
</evidence>
<evidence type="ECO:0000256" key="3">
    <source>
        <dbReference type="ARBA" id="ARBA00006904"/>
    </source>
</evidence>
<dbReference type="RefSeq" id="XP_001303199.1">
    <property type="nucleotide sequence ID" value="XM_001303198.1"/>
</dbReference>
<evidence type="ECO:0000256" key="5">
    <source>
        <dbReference type="ARBA" id="ARBA00022576"/>
    </source>
</evidence>
<comment type="cofactor">
    <cofactor evidence="1 11">
        <name>pyridoxal 5'-phosphate</name>
        <dbReference type="ChEBI" id="CHEBI:597326"/>
    </cofactor>
</comment>
<feature type="domain" description="Aminotransferase class V" evidence="12">
    <location>
        <begin position="7"/>
        <end position="360"/>
    </location>
</feature>
<dbReference type="InParanoid" id="A2FXW5"/>
<dbReference type="GO" id="GO:0030170">
    <property type="term" value="F:pyridoxal phosphate binding"/>
    <property type="evidence" value="ECO:0000318"/>
    <property type="project" value="GO_Central"/>
</dbReference>
<dbReference type="KEGG" id="tva:4747949"/>
<keyword evidence="7" id="KW-0808">Transferase</keyword>
<keyword evidence="5 13" id="KW-0032">Aminotransferase</keyword>
<dbReference type="FunFam" id="3.40.640.10:FF:000010">
    <property type="entry name" value="Phosphoserine aminotransferase"/>
    <property type="match status" value="1"/>
</dbReference>
<dbReference type="EC" id="2.6.1.52" evidence="4"/>
<proteinExistence type="inferred from homology"/>
<reference evidence="13" key="1">
    <citation type="submission" date="2006-10" db="EMBL/GenBank/DDBJ databases">
        <authorList>
            <person name="Amadeo P."/>
            <person name="Zhao Q."/>
            <person name="Wortman J."/>
            <person name="Fraser-Liggett C."/>
            <person name="Carlton J."/>
        </authorList>
    </citation>
    <scope>NUCLEOTIDE SEQUENCE</scope>
    <source>
        <strain evidence="13">G3</strain>
    </source>
</reference>